<protein>
    <submittedName>
        <fullName evidence="2">Uncharacterized protein</fullName>
    </submittedName>
</protein>
<accession>A0A679JD93</accession>
<dbReference type="EMBL" id="LR743508">
    <property type="protein sequence ID" value="CAA2109366.1"/>
    <property type="molecule type" value="Genomic_DNA"/>
</dbReference>
<dbReference type="AlphaFoldDB" id="A0A679JD93"/>
<gene>
    <name evidence="2" type="ORF">VVAX_05637</name>
</gene>
<reference evidence="2" key="1">
    <citation type="submission" date="2019-12" db="EMBL/GenBank/DDBJ databases">
        <authorList>
            <person name="Cremers G."/>
        </authorList>
    </citation>
    <scope>NUCLEOTIDE SEQUENCE</scope>
    <source>
        <strain evidence="2">Vvax</strain>
    </source>
</reference>
<proteinExistence type="predicted"/>
<evidence type="ECO:0000256" key="1">
    <source>
        <dbReference type="SAM" id="MobiDB-lite"/>
    </source>
</evidence>
<dbReference type="RefSeq" id="WP_339093316.1">
    <property type="nucleotide sequence ID" value="NZ_LR743508.1"/>
</dbReference>
<feature type="region of interest" description="Disordered" evidence="1">
    <location>
        <begin position="1"/>
        <end position="23"/>
    </location>
</feature>
<sequence>MSNPASLLRADPSTPTDGAGTSRIAGAAETATRKTDDIVAGWAQVGNCTGLDRVQAAVGSVVPQRWQQA</sequence>
<evidence type="ECO:0000313" key="2">
    <source>
        <dbReference type="EMBL" id="CAA2109366.1"/>
    </source>
</evidence>
<organism evidence="2">
    <name type="scientific">Variovorax paradoxus</name>
    <dbReference type="NCBI Taxonomy" id="34073"/>
    <lineage>
        <taxon>Bacteria</taxon>
        <taxon>Pseudomonadati</taxon>
        <taxon>Pseudomonadota</taxon>
        <taxon>Betaproteobacteria</taxon>
        <taxon>Burkholderiales</taxon>
        <taxon>Comamonadaceae</taxon>
        <taxon>Variovorax</taxon>
    </lineage>
</organism>
<name>A0A679JD93_VARPD</name>